<dbReference type="Proteomes" id="UP001596398">
    <property type="component" value="Unassembled WGS sequence"/>
</dbReference>
<keyword evidence="3" id="KW-0949">S-adenosyl-L-methionine</keyword>
<keyword evidence="5" id="KW-1185">Reference proteome</keyword>
<dbReference type="EMBL" id="JBHTAP010000001">
    <property type="protein sequence ID" value="MFC7236174.1"/>
    <property type="molecule type" value="Genomic_DNA"/>
</dbReference>
<keyword evidence="1 4" id="KW-0489">Methyltransferase</keyword>
<dbReference type="InterPro" id="IPR029063">
    <property type="entry name" value="SAM-dependent_MTases_sf"/>
</dbReference>
<dbReference type="SUPFAM" id="SSF53335">
    <property type="entry name" value="S-adenosyl-L-methionine-dependent methyltransferases"/>
    <property type="match status" value="1"/>
</dbReference>
<evidence type="ECO:0000256" key="2">
    <source>
        <dbReference type="ARBA" id="ARBA00022679"/>
    </source>
</evidence>
<evidence type="ECO:0000256" key="1">
    <source>
        <dbReference type="ARBA" id="ARBA00022603"/>
    </source>
</evidence>
<reference evidence="4 5" key="1">
    <citation type="journal article" date="2019" name="Int. J. Syst. Evol. Microbiol.">
        <title>The Global Catalogue of Microorganisms (GCM) 10K type strain sequencing project: providing services to taxonomists for standard genome sequencing and annotation.</title>
        <authorList>
            <consortium name="The Broad Institute Genomics Platform"/>
            <consortium name="The Broad Institute Genome Sequencing Center for Infectious Disease"/>
            <person name="Wu L."/>
            <person name="Ma J."/>
        </authorList>
    </citation>
    <scope>NUCLEOTIDE SEQUENCE [LARGE SCALE GENOMIC DNA]</scope>
    <source>
        <strain evidence="4 5">DT85</strain>
    </source>
</reference>
<evidence type="ECO:0000313" key="4">
    <source>
        <dbReference type="EMBL" id="MFC7236174.1"/>
    </source>
</evidence>
<dbReference type="GO" id="GO:0032259">
    <property type="term" value="P:methylation"/>
    <property type="evidence" value="ECO:0007669"/>
    <property type="project" value="UniProtKB-KW"/>
</dbReference>
<dbReference type="EC" id="2.1.1.-" evidence="4"/>
<dbReference type="Gene3D" id="3.40.50.150">
    <property type="entry name" value="Vaccinia Virus protein VP39"/>
    <property type="match status" value="1"/>
</dbReference>
<dbReference type="RefSeq" id="WP_276234329.1">
    <property type="nucleotide sequence ID" value="NZ_CP119802.1"/>
</dbReference>
<evidence type="ECO:0000256" key="3">
    <source>
        <dbReference type="ARBA" id="ARBA00022691"/>
    </source>
</evidence>
<evidence type="ECO:0000313" key="5">
    <source>
        <dbReference type="Proteomes" id="UP001596398"/>
    </source>
</evidence>
<gene>
    <name evidence="4" type="ORF">ACFQJ4_12695</name>
</gene>
<dbReference type="PANTHER" id="PTHR43167:SF1">
    <property type="entry name" value="PUTATIVE (AFU_ORTHOLOGUE AFUA_6G01830)-RELATED"/>
    <property type="match status" value="1"/>
</dbReference>
<dbReference type="AlphaFoldDB" id="A0ABD5ZRG8"/>
<proteinExistence type="predicted"/>
<protein>
    <submittedName>
        <fullName evidence="4">O-methyltransferase</fullName>
        <ecNumber evidence="4">2.1.1.-</ecNumber>
    </submittedName>
</protein>
<dbReference type="PROSITE" id="PS51682">
    <property type="entry name" value="SAM_OMT_I"/>
    <property type="match status" value="1"/>
</dbReference>
<dbReference type="CDD" id="cd02440">
    <property type="entry name" value="AdoMet_MTases"/>
    <property type="match status" value="1"/>
</dbReference>
<organism evidence="4 5">
    <name type="scientific">Halosegnis marinus</name>
    <dbReference type="NCBI Taxonomy" id="3034023"/>
    <lineage>
        <taxon>Archaea</taxon>
        <taxon>Methanobacteriati</taxon>
        <taxon>Methanobacteriota</taxon>
        <taxon>Stenosarchaea group</taxon>
        <taxon>Halobacteria</taxon>
        <taxon>Halobacteriales</taxon>
        <taxon>Natronomonadaceae</taxon>
        <taxon>Halosegnis</taxon>
    </lineage>
</organism>
<dbReference type="GO" id="GO:0008168">
    <property type="term" value="F:methyltransferase activity"/>
    <property type="evidence" value="ECO:0007669"/>
    <property type="project" value="UniProtKB-KW"/>
</dbReference>
<dbReference type="InterPro" id="IPR002935">
    <property type="entry name" value="SAM_O-MeTrfase"/>
</dbReference>
<name>A0ABD5ZRG8_9EURY</name>
<accession>A0ABD5ZRG8</accession>
<keyword evidence="2 4" id="KW-0808">Transferase</keyword>
<comment type="caution">
    <text evidence="4">The sequence shown here is derived from an EMBL/GenBank/DDBJ whole genome shotgun (WGS) entry which is preliminary data.</text>
</comment>
<dbReference type="PANTHER" id="PTHR43167">
    <property type="entry name" value="PUTATIVE (AFU_ORTHOLOGUE AFUA_6G01830)-RELATED"/>
    <property type="match status" value="1"/>
</dbReference>
<dbReference type="Pfam" id="PF01596">
    <property type="entry name" value="Methyltransf_3"/>
    <property type="match status" value="1"/>
</dbReference>
<dbReference type="GeneID" id="79267885"/>
<sequence length="220" mass="23638">MHDIDPARVGRLARALAEGDEVTAEMDARAEAEGFPTVGPAVGGWLRLLARTTDPVRGFEFGSGFGYSAYWFADAFPPDGELVLTEVDADELADARDYLARGGYADRCVFEHGDALDTVERYDGPFDVVLVDNEKERYPEAFAAVRDKVAPGGMVFVDNAVTAGPLDFDGILALVEGDEYDANAETAGVAELLATLRDDSDFEVALLPVGEGVAVARRRD</sequence>